<dbReference type="Proteomes" id="UP000000491">
    <property type="component" value="Chromosome"/>
</dbReference>
<dbReference type="PANTHER" id="PTHR43331:SF1">
    <property type="entry name" value="HOMOSERINE DEHYDROGENASE"/>
    <property type="match status" value="1"/>
</dbReference>
<protein>
    <recommendedName>
        <fullName evidence="5">Homoserine dehydrogenase</fullName>
        <ecNumber evidence="4">1.1.1.3</ecNumber>
    </recommendedName>
</protein>
<evidence type="ECO:0000256" key="7">
    <source>
        <dbReference type="ARBA" id="ARBA00022697"/>
    </source>
</evidence>
<evidence type="ECO:0000256" key="2">
    <source>
        <dbReference type="ARBA" id="ARBA00005062"/>
    </source>
</evidence>
<evidence type="ECO:0000256" key="6">
    <source>
        <dbReference type="ARBA" id="ARBA00022605"/>
    </source>
</evidence>
<dbReference type="InterPro" id="IPR002912">
    <property type="entry name" value="ACT_dom"/>
</dbReference>
<feature type="active site" description="Proton donor" evidence="11">
    <location>
        <position position="206"/>
    </location>
</feature>
<dbReference type="Gene3D" id="3.40.50.720">
    <property type="entry name" value="NAD(P)-binding Rossmann-like Domain"/>
    <property type="match status" value="1"/>
</dbReference>
<comment type="pathway">
    <text evidence="1">Amino-acid biosynthesis; L-threonine biosynthesis; L-threonine from L-aspartate: step 3/5.</text>
</comment>
<proteinExistence type="inferred from homology"/>
<dbReference type="CDD" id="cd04881">
    <property type="entry name" value="ACT_HSDH-Hom"/>
    <property type="match status" value="1"/>
</dbReference>
<evidence type="ECO:0000256" key="1">
    <source>
        <dbReference type="ARBA" id="ARBA00005056"/>
    </source>
</evidence>
<dbReference type="InterPro" id="IPR045865">
    <property type="entry name" value="ACT-like_dom_sf"/>
</dbReference>
<keyword evidence="8 12" id="KW-0521">NADP</keyword>
<dbReference type="EC" id="1.1.1.3" evidence="4"/>
<accession>F8ES62</accession>
<dbReference type="NCBIfam" id="NF004976">
    <property type="entry name" value="PRK06349.1"/>
    <property type="match status" value="1"/>
</dbReference>
<dbReference type="InterPro" id="IPR001342">
    <property type="entry name" value="HDH_cat"/>
</dbReference>
<sequence>MQGLRIALAGLGTVGCGVLKLLSDNADLIKRRTGRRIEVIAISARNKNRDRGIDVSRYDWVENAVDLAKRDDIDLIIELIGGSEGTALDLARQSLKKGIAFITANKAMIAHHGLELAALSEQSKAVFRYEAAVAGGIPIVKGVSEGAAANCIHQIYGILNGTSNFILTTMEKDKRAFLDVLAEAQELGYAEADPTFDIDGIDAAHKLSILSTLAFGTKIDFDSVITSGIQPVTITDMNEAKALGYCIRLIGMAEKSENGLFQRVSPCLVPLNHPLAQVDGSVNAVALEGNHVGRLFFAGAGAGAAPTASAVVADLVDIARGSRTLPFGMPTQSLEAVSVETADTHTSRVYIRLSVINDPASLAKITTALAEAKISLDSLAQHHNNDSGISELILVTEPCQGDQIKTVLTRFATIPEIKTTPVVMYILNI</sequence>
<dbReference type="Gene3D" id="3.30.360.10">
    <property type="entry name" value="Dihydrodipicolinate Reductase, domain 2"/>
    <property type="match status" value="1"/>
</dbReference>
<dbReference type="AlphaFoldDB" id="F8ES62"/>
<dbReference type="PROSITE" id="PS51257">
    <property type="entry name" value="PROKAR_LIPOPROTEIN"/>
    <property type="match status" value="1"/>
</dbReference>
<evidence type="ECO:0000256" key="10">
    <source>
        <dbReference type="ARBA" id="ARBA00023167"/>
    </source>
</evidence>
<dbReference type="SUPFAM" id="SSF51735">
    <property type="entry name" value="NAD(P)-binding Rossmann-fold domains"/>
    <property type="match status" value="1"/>
</dbReference>
<dbReference type="SUPFAM" id="SSF55021">
    <property type="entry name" value="ACT-like"/>
    <property type="match status" value="1"/>
</dbReference>
<name>F8ES62_ZYMMT</name>
<dbReference type="Pfam" id="PF03447">
    <property type="entry name" value="NAD_binding_3"/>
    <property type="match status" value="1"/>
</dbReference>
<evidence type="ECO:0000313" key="15">
    <source>
        <dbReference type="EMBL" id="AEI37637.1"/>
    </source>
</evidence>
<feature type="binding site" evidence="12">
    <location>
        <begin position="9"/>
        <end position="16"/>
    </location>
    <ligand>
        <name>NADP(+)</name>
        <dbReference type="ChEBI" id="CHEBI:58349"/>
    </ligand>
</feature>
<evidence type="ECO:0000256" key="3">
    <source>
        <dbReference type="ARBA" id="ARBA00006753"/>
    </source>
</evidence>
<dbReference type="PROSITE" id="PS51671">
    <property type="entry name" value="ACT"/>
    <property type="match status" value="1"/>
</dbReference>
<dbReference type="SUPFAM" id="SSF55347">
    <property type="entry name" value="Glyceraldehyde-3-phosphate dehydrogenase-like, C-terminal domain"/>
    <property type="match status" value="1"/>
</dbReference>
<evidence type="ECO:0000256" key="4">
    <source>
        <dbReference type="ARBA" id="ARBA00013213"/>
    </source>
</evidence>
<evidence type="ECO:0000256" key="8">
    <source>
        <dbReference type="ARBA" id="ARBA00022857"/>
    </source>
</evidence>
<dbReference type="FunFam" id="3.30.360.10:FF:000005">
    <property type="entry name" value="Homoserine dehydrogenase"/>
    <property type="match status" value="1"/>
</dbReference>
<evidence type="ECO:0000259" key="14">
    <source>
        <dbReference type="PROSITE" id="PS51671"/>
    </source>
</evidence>
<evidence type="ECO:0000256" key="9">
    <source>
        <dbReference type="ARBA" id="ARBA00023002"/>
    </source>
</evidence>
<dbReference type="eggNOG" id="COG0460">
    <property type="taxonomic scope" value="Bacteria"/>
</dbReference>
<dbReference type="InterPro" id="IPR036291">
    <property type="entry name" value="NAD(P)-bd_dom_sf"/>
</dbReference>
<dbReference type="PIRSF" id="PIRSF000098">
    <property type="entry name" value="Homoser_dehydrog"/>
    <property type="match status" value="1"/>
</dbReference>
<evidence type="ECO:0000313" key="16">
    <source>
        <dbReference type="Proteomes" id="UP000000491"/>
    </source>
</evidence>
<dbReference type="Gene3D" id="3.30.70.260">
    <property type="match status" value="1"/>
</dbReference>
<keyword evidence="10" id="KW-0486">Methionine biosynthesis</keyword>
<evidence type="ECO:0000256" key="5">
    <source>
        <dbReference type="ARBA" id="ARBA00013376"/>
    </source>
</evidence>
<dbReference type="Pfam" id="PF00742">
    <property type="entry name" value="Homoserine_dh"/>
    <property type="match status" value="1"/>
</dbReference>
<dbReference type="HOGENOM" id="CLU_009116_1_0_5"/>
<feature type="domain" description="ACT" evidence="14">
    <location>
        <begin position="350"/>
        <end position="426"/>
    </location>
</feature>
<dbReference type="InterPro" id="IPR005106">
    <property type="entry name" value="Asp/hSer_DH_NAD-bd"/>
</dbReference>
<organism evidence="15 16">
    <name type="scientific">Zymomonas mobilis subsp. pomaceae (strain ATCC 29192 / DSM 22645 / JCM 10191 / CCUG 17912 / NBRC 13757 / NCIMB 11200 / NRRL B-4491 / Barker I)</name>
    <dbReference type="NCBI Taxonomy" id="579138"/>
    <lineage>
        <taxon>Bacteria</taxon>
        <taxon>Pseudomonadati</taxon>
        <taxon>Pseudomonadota</taxon>
        <taxon>Alphaproteobacteria</taxon>
        <taxon>Sphingomonadales</taxon>
        <taxon>Zymomonadaceae</taxon>
        <taxon>Zymomonas</taxon>
    </lineage>
</organism>
<reference evidence="15 16" key="1">
    <citation type="journal article" date="2011" name="J. Bacteriol.">
        <title>Genome sequence of the ethanol-producing Zymomonas mobilis subsp. pomaceae lectotype strain ATCC 29192.</title>
        <authorList>
            <person name="Kouvelis V.N."/>
            <person name="Davenport K.W."/>
            <person name="Brettin T.S."/>
            <person name="Bruce D."/>
            <person name="Detter C."/>
            <person name="Han C.S."/>
            <person name="Nolan M."/>
            <person name="Tapia R."/>
            <person name="Damoulaki A."/>
            <person name="Kyrpides N.C."/>
            <person name="Typas M.A."/>
            <person name="Pappas K.M."/>
        </authorList>
    </citation>
    <scope>NUCLEOTIDE SEQUENCE [LARGE SCALE GENOMIC DNA]</scope>
    <source>
        <strain evidence="16">ATCC 29192 / DSM 22645 / JCM 10191 / CCUG 17912 / NBRC 13757 / NCIMB 11200 / NRRL B-4491 / Barker I</strain>
    </source>
</reference>
<evidence type="ECO:0000256" key="12">
    <source>
        <dbReference type="PIRSR" id="PIRSR000098-2"/>
    </source>
</evidence>
<gene>
    <name evidence="15" type="ordered locus">Zymop_0735</name>
</gene>
<dbReference type="GO" id="GO:0009088">
    <property type="term" value="P:threonine biosynthetic process"/>
    <property type="evidence" value="ECO:0007669"/>
    <property type="project" value="UniProtKB-UniPathway"/>
</dbReference>
<dbReference type="PROSITE" id="PS01042">
    <property type="entry name" value="HOMOSER_DHGENASE"/>
    <property type="match status" value="1"/>
</dbReference>
<dbReference type="PATRIC" id="fig|579138.3.peg.774"/>
<feature type="binding site" evidence="12">
    <location>
        <position position="106"/>
    </location>
    <ligand>
        <name>NADPH</name>
        <dbReference type="ChEBI" id="CHEBI:57783"/>
    </ligand>
</feature>
<evidence type="ECO:0000256" key="11">
    <source>
        <dbReference type="PIRSR" id="PIRSR000098-1"/>
    </source>
</evidence>
<keyword evidence="7" id="KW-0791">Threonine biosynthesis</keyword>
<comment type="pathway">
    <text evidence="2">Amino-acid biosynthesis; L-methionine biosynthesis via de novo pathway; L-homoserine from L-aspartate: step 3/3.</text>
</comment>
<comment type="similarity">
    <text evidence="3 13">Belongs to the homoserine dehydrogenase family.</text>
</comment>
<dbReference type="InterPro" id="IPR016204">
    <property type="entry name" value="HDH"/>
</dbReference>
<dbReference type="InterPro" id="IPR019811">
    <property type="entry name" value="HDH_CS"/>
</dbReference>
<dbReference type="UniPathway" id="UPA00050">
    <property type="reaction ID" value="UER00063"/>
</dbReference>
<evidence type="ECO:0000256" key="13">
    <source>
        <dbReference type="RuleBase" id="RU004171"/>
    </source>
</evidence>
<keyword evidence="9 15" id="KW-0560">Oxidoreductase</keyword>
<feature type="binding site" evidence="12">
    <location>
        <position position="191"/>
    </location>
    <ligand>
        <name>L-homoserine</name>
        <dbReference type="ChEBI" id="CHEBI:57476"/>
    </ligand>
</feature>
<dbReference type="GO" id="GO:0009086">
    <property type="term" value="P:methionine biosynthetic process"/>
    <property type="evidence" value="ECO:0007669"/>
    <property type="project" value="UniProtKB-KW"/>
</dbReference>
<dbReference type="PANTHER" id="PTHR43331">
    <property type="entry name" value="HOMOSERINE DEHYDROGENASE"/>
    <property type="match status" value="1"/>
</dbReference>
<keyword evidence="6" id="KW-0028">Amino-acid biosynthesis</keyword>
<dbReference type="KEGG" id="zmp:Zymop_0735"/>
<dbReference type="UniPathway" id="UPA00051">
    <property type="reaction ID" value="UER00465"/>
</dbReference>
<dbReference type="EMBL" id="CP002865">
    <property type="protein sequence ID" value="AEI37637.1"/>
    <property type="molecule type" value="Genomic_DNA"/>
</dbReference>
<dbReference type="STRING" id="579138.Zymop_0735"/>
<dbReference type="GO" id="GO:0004412">
    <property type="term" value="F:homoserine dehydrogenase activity"/>
    <property type="evidence" value="ECO:0007669"/>
    <property type="project" value="UniProtKB-EC"/>
</dbReference>
<dbReference type="GO" id="GO:0050661">
    <property type="term" value="F:NADP binding"/>
    <property type="evidence" value="ECO:0007669"/>
    <property type="project" value="InterPro"/>
</dbReference>